<dbReference type="EMBL" id="FOYS01000007">
    <property type="protein sequence ID" value="SFR68748.1"/>
    <property type="molecule type" value="Genomic_DNA"/>
</dbReference>
<sequence length="51" mass="5915">MSREIVSAYRAVVTGECNHCQWEALATSYPEMVEMYHDHLRADHPTAWLHA</sequence>
<protein>
    <submittedName>
        <fullName evidence="1">Uncharacterized protein</fullName>
    </submittedName>
</protein>
<organism evidence="1 2">
    <name type="scientific">Halogeometricum limi</name>
    <dbReference type="NCBI Taxonomy" id="555875"/>
    <lineage>
        <taxon>Archaea</taxon>
        <taxon>Methanobacteriati</taxon>
        <taxon>Methanobacteriota</taxon>
        <taxon>Stenosarchaea group</taxon>
        <taxon>Halobacteria</taxon>
        <taxon>Halobacteriales</taxon>
        <taxon>Haloferacaceae</taxon>
        <taxon>Halogeometricum</taxon>
    </lineage>
</organism>
<accession>A0A1I6IPV0</accession>
<gene>
    <name evidence="1" type="ORF">SAMN04488124_3468</name>
</gene>
<proteinExistence type="predicted"/>
<dbReference type="OrthoDB" id="296045at2157"/>
<reference evidence="2" key="1">
    <citation type="submission" date="2016-10" db="EMBL/GenBank/DDBJ databases">
        <authorList>
            <person name="Varghese N."/>
            <person name="Submissions S."/>
        </authorList>
    </citation>
    <scope>NUCLEOTIDE SEQUENCE [LARGE SCALE GENOMIC DNA]</scope>
    <source>
        <strain evidence="2">CGMCC 1.8711</strain>
    </source>
</reference>
<keyword evidence="2" id="KW-1185">Reference proteome</keyword>
<name>A0A1I6IPV0_9EURY</name>
<dbReference type="AlphaFoldDB" id="A0A1I6IPV0"/>
<dbReference type="RefSeq" id="WP_175501608.1">
    <property type="nucleotide sequence ID" value="NZ_FOYS01000007.1"/>
</dbReference>
<evidence type="ECO:0000313" key="1">
    <source>
        <dbReference type="EMBL" id="SFR68748.1"/>
    </source>
</evidence>
<evidence type="ECO:0000313" key="2">
    <source>
        <dbReference type="Proteomes" id="UP000243250"/>
    </source>
</evidence>
<dbReference type="Proteomes" id="UP000243250">
    <property type="component" value="Unassembled WGS sequence"/>
</dbReference>